<organism evidence="1 2">
    <name type="scientific">Dentiscutata erythropus</name>
    <dbReference type="NCBI Taxonomy" id="1348616"/>
    <lineage>
        <taxon>Eukaryota</taxon>
        <taxon>Fungi</taxon>
        <taxon>Fungi incertae sedis</taxon>
        <taxon>Mucoromycota</taxon>
        <taxon>Glomeromycotina</taxon>
        <taxon>Glomeromycetes</taxon>
        <taxon>Diversisporales</taxon>
        <taxon>Gigasporaceae</taxon>
        <taxon>Dentiscutata</taxon>
    </lineage>
</organism>
<keyword evidence="2" id="KW-1185">Reference proteome</keyword>
<dbReference type="OrthoDB" id="2435836at2759"/>
<gene>
    <name evidence="1" type="ORF">DERYTH_LOCUS20023</name>
</gene>
<reference evidence="1" key="1">
    <citation type="submission" date="2021-06" db="EMBL/GenBank/DDBJ databases">
        <authorList>
            <person name="Kallberg Y."/>
            <person name="Tangrot J."/>
            <person name="Rosling A."/>
        </authorList>
    </citation>
    <scope>NUCLEOTIDE SEQUENCE</scope>
    <source>
        <strain evidence="1">MA453B</strain>
    </source>
</reference>
<sequence length="61" mass="7191">RRSRGPWFGNDFGMEDKSFKRSKTWHCVKSIYHNSIGSVTNSSRFHVDDYEVFQVIPLVKI</sequence>
<name>A0A9N9JIB8_9GLOM</name>
<comment type="caution">
    <text evidence="1">The sequence shown here is derived from an EMBL/GenBank/DDBJ whole genome shotgun (WGS) entry which is preliminary data.</text>
</comment>
<dbReference type="EMBL" id="CAJVPY010022917">
    <property type="protein sequence ID" value="CAG8783999.1"/>
    <property type="molecule type" value="Genomic_DNA"/>
</dbReference>
<feature type="non-terminal residue" evidence="1">
    <location>
        <position position="1"/>
    </location>
</feature>
<evidence type="ECO:0000313" key="1">
    <source>
        <dbReference type="EMBL" id="CAG8783999.1"/>
    </source>
</evidence>
<protein>
    <submittedName>
        <fullName evidence="1">19336_t:CDS:1</fullName>
    </submittedName>
</protein>
<accession>A0A9N9JIB8</accession>
<evidence type="ECO:0000313" key="2">
    <source>
        <dbReference type="Proteomes" id="UP000789405"/>
    </source>
</evidence>
<dbReference type="Proteomes" id="UP000789405">
    <property type="component" value="Unassembled WGS sequence"/>
</dbReference>
<proteinExistence type="predicted"/>
<dbReference type="AlphaFoldDB" id="A0A9N9JIB8"/>